<reference evidence="1" key="2">
    <citation type="journal article" date="2019" name="Genome Biol. Evol.">
        <title>Day and night: Metabolic profiles and evolutionary relationships of six axenic non-marine cyanobacteria.</title>
        <authorList>
            <person name="Will S.E."/>
            <person name="Henke P."/>
            <person name="Boedeker C."/>
            <person name="Huang S."/>
            <person name="Brinkmann H."/>
            <person name="Rohde M."/>
            <person name="Jarek M."/>
            <person name="Friedl T."/>
            <person name="Seufert S."/>
            <person name="Schumacher M."/>
            <person name="Overmann J."/>
            <person name="Neumann-Schaal M."/>
            <person name="Petersen J."/>
        </authorList>
    </citation>
    <scope>NUCLEOTIDE SEQUENCE [LARGE SCALE GENOMIC DNA]</scope>
    <source>
        <strain evidence="1">PCC 7102</strain>
    </source>
</reference>
<sequence>MSTVNTIIDVNDARFALEAYYHYVAIQDYEQACDVILTERSNRNYRSLTLGSSLYQLGLLQKVVDVINPIIPKIQDDNRLIHLYHILGYTYRIIGSLGLALQCFDKSIEVFNRVAVKQEYIEMRTWFNIGLCKMELWEVEAAKFYLTKVYEFSLTNINYHNYTVYSQSCLIYLNSYTDCKTDVLFMADKAINSLTLSTSINSWGAGHNARQSCIFL</sequence>
<gene>
    <name evidence="1" type="ORF">DSM106972_021850</name>
</gene>
<accession>A0A3S1CPL7</accession>
<protein>
    <recommendedName>
        <fullName evidence="3">MalT-like TPR region domain-containing protein</fullName>
    </recommendedName>
</protein>
<name>A0A3S1CPL7_9CYAN</name>
<dbReference type="Gene3D" id="1.25.40.10">
    <property type="entry name" value="Tetratricopeptide repeat domain"/>
    <property type="match status" value="1"/>
</dbReference>
<reference evidence="1" key="1">
    <citation type="submission" date="2018-12" db="EMBL/GenBank/DDBJ databases">
        <authorList>
            <person name="Will S."/>
            <person name="Neumann-Schaal M."/>
            <person name="Henke P."/>
        </authorList>
    </citation>
    <scope>NUCLEOTIDE SEQUENCE</scope>
    <source>
        <strain evidence="1">PCC 7102</strain>
    </source>
</reference>
<dbReference type="RefSeq" id="WP_127080765.1">
    <property type="nucleotide sequence ID" value="NZ_RSCL01000004.1"/>
</dbReference>
<comment type="caution">
    <text evidence="1">The sequence shown here is derived from an EMBL/GenBank/DDBJ whole genome shotgun (WGS) entry which is preliminary data.</text>
</comment>
<dbReference type="SUPFAM" id="SSF48452">
    <property type="entry name" value="TPR-like"/>
    <property type="match status" value="1"/>
</dbReference>
<organism evidence="1 2">
    <name type="scientific">Dulcicalothrix desertica PCC 7102</name>
    <dbReference type="NCBI Taxonomy" id="232991"/>
    <lineage>
        <taxon>Bacteria</taxon>
        <taxon>Bacillati</taxon>
        <taxon>Cyanobacteriota</taxon>
        <taxon>Cyanophyceae</taxon>
        <taxon>Nostocales</taxon>
        <taxon>Calotrichaceae</taxon>
        <taxon>Dulcicalothrix</taxon>
    </lineage>
</organism>
<keyword evidence="2" id="KW-1185">Reference proteome</keyword>
<dbReference type="InterPro" id="IPR011990">
    <property type="entry name" value="TPR-like_helical_dom_sf"/>
</dbReference>
<proteinExistence type="predicted"/>
<evidence type="ECO:0000313" key="1">
    <source>
        <dbReference type="EMBL" id="RUT07925.1"/>
    </source>
</evidence>
<evidence type="ECO:0000313" key="2">
    <source>
        <dbReference type="Proteomes" id="UP000271624"/>
    </source>
</evidence>
<dbReference type="InterPro" id="IPR019734">
    <property type="entry name" value="TPR_rpt"/>
</dbReference>
<dbReference type="Pfam" id="PF13181">
    <property type="entry name" value="TPR_8"/>
    <property type="match status" value="1"/>
</dbReference>
<evidence type="ECO:0008006" key="3">
    <source>
        <dbReference type="Google" id="ProtNLM"/>
    </source>
</evidence>
<dbReference type="Proteomes" id="UP000271624">
    <property type="component" value="Unassembled WGS sequence"/>
</dbReference>
<dbReference type="AlphaFoldDB" id="A0A3S1CPL7"/>
<dbReference type="EMBL" id="RSCL01000004">
    <property type="protein sequence ID" value="RUT07925.1"/>
    <property type="molecule type" value="Genomic_DNA"/>
</dbReference>
<dbReference type="OrthoDB" id="524729at2"/>